<dbReference type="InterPro" id="IPR046720">
    <property type="entry name" value="DUF6612"/>
</dbReference>
<dbReference type="Proteomes" id="UP000318138">
    <property type="component" value="Chromosome"/>
</dbReference>
<evidence type="ECO:0008006" key="3">
    <source>
        <dbReference type="Google" id="ProtNLM"/>
    </source>
</evidence>
<dbReference type="Pfam" id="PF20316">
    <property type="entry name" value="DUF6612"/>
    <property type="match status" value="1"/>
</dbReference>
<dbReference type="Gene3D" id="2.50.20.20">
    <property type="match status" value="1"/>
</dbReference>
<dbReference type="KEGG" id="psua:FLK61_36545"/>
<dbReference type="RefSeq" id="WP_176010152.1">
    <property type="nucleotide sequence ID" value="NZ_CP041372.2"/>
</dbReference>
<dbReference type="EMBL" id="CP041372">
    <property type="protein sequence ID" value="QKS72168.1"/>
    <property type="molecule type" value="Genomic_DNA"/>
</dbReference>
<proteinExistence type="predicted"/>
<dbReference type="PROSITE" id="PS51257">
    <property type="entry name" value="PROKAR_LIPOPROTEIN"/>
    <property type="match status" value="1"/>
</dbReference>
<evidence type="ECO:0000313" key="1">
    <source>
        <dbReference type="EMBL" id="QKS72168.1"/>
    </source>
</evidence>
<accession>A0A859FH65</accession>
<organism evidence="1 2">
    <name type="scientific">Paenalkalicoccus suaedae</name>
    <dbReference type="NCBI Taxonomy" id="2592382"/>
    <lineage>
        <taxon>Bacteria</taxon>
        <taxon>Bacillati</taxon>
        <taxon>Bacillota</taxon>
        <taxon>Bacilli</taxon>
        <taxon>Bacillales</taxon>
        <taxon>Bacillaceae</taxon>
        <taxon>Paenalkalicoccus</taxon>
    </lineage>
</organism>
<gene>
    <name evidence="1" type="ORF">FLK61_36545</name>
</gene>
<evidence type="ECO:0000313" key="2">
    <source>
        <dbReference type="Proteomes" id="UP000318138"/>
    </source>
</evidence>
<reference evidence="2" key="1">
    <citation type="submission" date="2019-07" db="EMBL/GenBank/DDBJ databases">
        <title>Bacillus alkalisoli sp. nov. isolated from saline soil.</title>
        <authorList>
            <person name="Sun J.-Q."/>
            <person name="Xu L."/>
        </authorList>
    </citation>
    <scope>NUCLEOTIDE SEQUENCE [LARGE SCALE GENOMIC DNA]</scope>
    <source>
        <strain evidence="2">M4U3P1</strain>
    </source>
</reference>
<keyword evidence="2" id="KW-1185">Reference proteome</keyword>
<dbReference type="AlphaFoldDB" id="A0A859FH65"/>
<name>A0A859FH65_9BACI</name>
<sequence length="296" mass="33600">MKKLLVLSGVSLLTLAACNTEDAQDVESILTSSIEAMEEVESYAADMEMTQTMGMGDGESLTMTSTGEMIMSNNPLALEQRMEMDMGEMNMGEGPMAYTAYFSEEEGFFMEEPTLGGWIKLPESEMDAILQMEQMSPQEQLRPLQSYISELSLETTDDEYIITLSGEDIDMNAFMQEFQGLGVEGMDEMMEVMEEIDVSSLNYVIHIDKETNYQTEAQIDMVMSMDMMGQSFDSEQSIHMLFRDFNEVGPVEIPQEVIDNAQDLEDMMDAEMDFEMDEDMEIEMEEDVDVEEDTEE</sequence>
<protein>
    <recommendedName>
        <fullName evidence="3">LppX_LprAFG lipoprotein</fullName>
    </recommendedName>
</protein>